<evidence type="ECO:0000259" key="22">
    <source>
        <dbReference type="PROSITE" id="PS50089"/>
    </source>
</evidence>
<evidence type="ECO:0000256" key="19">
    <source>
        <dbReference type="PROSITE-ProRule" id="PRU00175"/>
    </source>
</evidence>
<feature type="region of interest" description="Disordered" evidence="21">
    <location>
        <begin position="230"/>
        <end position="258"/>
    </location>
</feature>
<keyword evidence="10 19" id="KW-0863">Zinc-finger</keyword>
<dbReference type="InterPro" id="IPR039577">
    <property type="entry name" value="Rad18"/>
</dbReference>
<evidence type="ECO:0000259" key="24">
    <source>
        <dbReference type="PROSITE" id="PS51908"/>
    </source>
</evidence>
<evidence type="ECO:0000256" key="13">
    <source>
        <dbReference type="ARBA" id="ARBA00023125"/>
    </source>
</evidence>
<evidence type="ECO:0000256" key="2">
    <source>
        <dbReference type="ARBA" id="ARBA00004123"/>
    </source>
</evidence>
<evidence type="ECO:0000256" key="7">
    <source>
        <dbReference type="ARBA" id="ARBA00022679"/>
    </source>
</evidence>
<comment type="similarity">
    <text evidence="4">Belongs to the RAD18 family.</text>
</comment>
<evidence type="ECO:0000256" key="6">
    <source>
        <dbReference type="ARBA" id="ARBA00015551"/>
    </source>
</evidence>
<feature type="domain" description="SAP" evidence="23">
    <location>
        <begin position="282"/>
        <end position="316"/>
    </location>
</feature>
<comment type="caution">
    <text evidence="25">The sequence shown here is derived from an EMBL/GenBank/DDBJ whole genome shotgun (WGS) entry which is preliminary data.</text>
</comment>
<dbReference type="CDD" id="cd16529">
    <property type="entry name" value="RING-HC_RAD18"/>
    <property type="match status" value="1"/>
</dbReference>
<comment type="subcellular location">
    <subcellularLocation>
        <location evidence="2">Nucleus</location>
    </subcellularLocation>
</comment>
<keyword evidence="9 20" id="KW-0227">DNA damage</keyword>
<dbReference type="InterPro" id="IPR013083">
    <property type="entry name" value="Znf_RING/FYVE/PHD"/>
</dbReference>
<dbReference type="OrthoDB" id="9049620at2759"/>
<evidence type="ECO:0000256" key="14">
    <source>
        <dbReference type="ARBA" id="ARBA00023204"/>
    </source>
</evidence>
<evidence type="ECO:0000256" key="5">
    <source>
        <dbReference type="ARBA" id="ARBA00012483"/>
    </source>
</evidence>
<dbReference type="SMART" id="SM00734">
    <property type="entry name" value="ZnF_Rad18"/>
    <property type="match status" value="1"/>
</dbReference>
<keyword evidence="12" id="KW-0862">Zinc</keyword>
<dbReference type="Proteomes" id="UP001149813">
    <property type="component" value="Unassembled WGS sequence"/>
</dbReference>
<evidence type="ECO:0000256" key="9">
    <source>
        <dbReference type="ARBA" id="ARBA00022763"/>
    </source>
</evidence>
<dbReference type="GO" id="GO:0005634">
    <property type="term" value="C:nucleus"/>
    <property type="evidence" value="ECO:0007669"/>
    <property type="project" value="UniProtKB-SubCell"/>
</dbReference>
<evidence type="ECO:0000256" key="16">
    <source>
        <dbReference type="ARBA" id="ARBA00031783"/>
    </source>
</evidence>
<feature type="region of interest" description="Disordered" evidence="21">
    <location>
        <begin position="153"/>
        <end position="203"/>
    </location>
</feature>
<dbReference type="GO" id="GO:0006513">
    <property type="term" value="P:protein monoubiquitination"/>
    <property type="evidence" value="ECO:0007669"/>
    <property type="project" value="InterPro"/>
</dbReference>
<dbReference type="GO" id="GO:0006301">
    <property type="term" value="P:DNA damage tolerance"/>
    <property type="evidence" value="ECO:0007669"/>
    <property type="project" value="InterPro"/>
</dbReference>
<comment type="catalytic activity">
    <reaction evidence="1">
        <text>S-ubiquitinyl-[E2 ubiquitin-conjugating enzyme]-L-cysteine + [acceptor protein]-L-lysine = [E2 ubiquitin-conjugating enzyme]-L-cysteine + N(6)-ubiquitinyl-[acceptor protein]-L-lysine.</text>
        <dbReference type="EC" id="2.3.2.27"/>
    </reaction>
</comment>
<keyword evidence="15" id="KW-0539">Nucleus</keyword>
<evidence type="ECO:0000256" key="10">
    <source>
        <dbReference type="ARBA" id="ARBA00022771"/>
    </source>
</evidence>
<dbReference type="PROSITE" id="PS51908">
    <property type="entry name" value="ZF_UBZ4"/>
    <property type="match status" value="1"/>
</dbReference>
<dbReference type="Gene3D" id="3.30.40.10">
    <property type="entry name" value="Zinc/RING finger domain, C3HC4 (zinc finger)"/>
    <property type="match status" value="1"/>
</dbReference>
<dbReference type="PROSITE" id="PS00518">
    <property type="entry name" value="ZF_RING_1"/>
    <property type="match status" value="1"/>
</dbReference>
<proteinExistence type="inferred from homology"/>
<evidence type="ECO:0000256" key="3">
    <source>
        <dbReference type="ARBA" id="ARBA00004906"/>
    </source>
</evidence>
<feature type="region of interest" description="Disordered" evidence="21">
    <location>
        <begin position="102"/>
        <end position="134"/>
    </location>
</feature>
<dbReference type="PROSITE" id="PS50800">
    <property type="entry name" value="SAP"/>
    <property type="match status" value="1"/>
</dbReference>
<dbReference type="NCBIfam" id="TIGR00599">
    <property type="entry name" value="rad18"/>
    <property type="match status" value="1"/>
</dbReference>
<dbReference type="InterPro" id="IPR017907">
    <property type="entry name" value="Znf_RING_CS"/>
</dbReference>
<keyword evidence="25" id="KW-0012">Acyltransferase</keyword>
<keyword evidence="26" id="KW-1185">Reference proteome</keyword>
<evidence type="ECO:0000256" key="20">
    <source>
        <dbReference type="PROSITE-ProRule" id="PRU01256"/>
    </source>
</evidence>
<comment type="pathway">
    <text evidence="3">Protein modification; protein ubiquitination.</text>
</comment>
<evidence type="ECO:0000259" key="23">
    <source>
        <dbReference type="PROSITE" id="PS50800"/>
    </source>
</evidence>
<sequence>MDSYYDLEDPSDWPAALPHLRELDQLFRCPVCKEYLDAPMVVTNCGHTFCSLCVRRCLTQETKCPSCRAPTTESELHPNRLVESLLREFRRGRPQLLSTIKAASKSQSVVGRKRPRVSGNTADRDESISAETSKKYSAHVDLTASDIENIDGLSDMEMDGDASRHESASADDTDSDFVPETGSRRVTKRSPGKPPQRKVTTASVACPNCEQDVRQARINWHLDRCLAGLSTDDPSPVPTTSATSTQSAAPATSTSTVTTTKLQLPVLSSNKFSLPRPTKLAYSLLSEAKLRRTLRDLGIPSKGDKHQMQMRHVEWVNMYMANADSVSPVSHRVLLKRLSAWEDALSRQSDTPKAQILSTPGDVAEHASKYADAFAELVTQAGSNRKKSAANTPT</sequence>
<evidence type="ECO:0000256" key="17">
    <source>
        <dbReference type="ARBA" id="ARBA00074353"/>
    </source>
</evidence>
<evidence type="ECO:0000256" key="15">
    <source>
        <dbReference type="ARBA" id="ARBA00023242"/>
    </source>
</evidence>
<dbReference type="SMART" id="SM00513">
    <property type="entry name" value="SAP"/>
    <property type="match status" value="1"/>
</dbReference>
<dbReference type="GO" id="GO:0003697">
    <property type="term" value="F:single-stranded DNA binding"/>
    <property type="evidence" value="ECO:0007669"/>
    <property type="project" value="InterPro"/>
</dbReference>
<dbReference type="PANTHER" id="PTHR14134:SF2">
    <property type="entry name" value="E3 UBIQUITIN-PROTEIN LIGASE RAD18"/>
    <property type="match status" value="1"/>
</dbReference>
<evidence type="ECO:0000313" key="26">
    <source>
        <dbReference type="Proteomes" id="UP001149813"/>
    </source>
</evidence>
<evidence type="ECO:0000313" key="25">
    <source>
        <dbReference type="EMBL" id="KAJ1723801.1"/>
    </source>
</evidence>
<gene>
    <name evidence="25" type="primary">RAD18</name>
    <name evidence="25" type="ORF">LPJ53_001870</name>
</gene>
<dbReference type="InterPro" id="IPR001841">
    <property type="entry name" value="Znf_RING"/>
</dbReference>
<feature type="domain" description="UBZ4-type" evidence="24">
    <location>
        <begin position="203"/>
        <end position="230"/>
    </location>
</feature>
<keyword evidence="7 25" id="KW-0808">Transferase</keyword>
<dbReference type="InterPro" id="IPR004580">
    <property type="entry name" value="Rad18_fungi"/>
</dbReference>
<feature type="domain" description="RING-type" evidence="22">
    <location>
        <begin position="29"/>
        <end position="68"/>
    </location>
</feature>
<dbReference type="GO" id="GO:0061630">
    <property type="term" value="F:ubiquitin protein ligase activity"/>
    <property type="evidence" value="ECO:0007669"/>
    <property type="project" value="UniProtKB-EC"/>
</dbReference>
<evidence type="ECO:0000256" key="4">
    <source>
        <dbReference type="ARBA" id="ARBA00009506"/>
    </source>
</evidence>
<protein>
    <recommendedName>
        <fullName evidence="6">Postreplication repair E3 ubiquitin-protein ligase RAD18</fullName>
        <ecNumber evidence="5">2.3.2.27</ecNumber>
    </recommendedName>
    <alternativeName>
        <fullName evidence="17">Postreplication repair E3 ubiquitin-protein ligase rad18</fullName>
    </alternativeName>
    <alternativeName>
        <fullName evidence="16 18">RING-type E3 ubiquitin transferase RAD18</fullName>
    </alternativeName>
</protein>
<accession>A0A9W7Y2H9</accession>
<dbReference type="PANTHER" id="PTHR14134">
    <property type="entry name" value="E3 UBIQUITIN-PROTEIN LIGASE RAD18"/>
    <property type="match status" value="1"/>
</dbReference>
<dbReference type="EMBL" id="JANBOJ010000052">
    <property type="protein sequence ID" value="KAJ1723801.1"/>
    <property type="molecule type" value="Genomic_DNA"/>
</dbReference>
<reference evidence="25" key="1">
    <citation type="submission" date="2022-07" db="EMBL/GenBank/DDBJ databases">
        <title>Phylogenomic reconstructions and comparative analyses of Kickxellomycotina fungi.</title>
        <authorList>
            <person name="Reynolds N.K."/>
            <person name="Stajich J.E."/>
            <person name="Barry K."/>
            <person name="Grigoriev I.V."/>
            <person name="Crous P."/>
            <person name="Smith M.E."/>
        </authorList>
    </citation>
    <scope>NUCLEOTIDE SEQUENCE</scope>
    <source>
        <strain evidence="25">NBRC 32514</strain>
    </source>
</reference>
<evidence type="ECO:0000256" key="1">
    <source>
        <dbReference type="ARBA" id="ARBA00000900"/>
    </source>
</evidence>
<dbReference type="EC" id="2.3.2.27" evidence="5"/>
<evidence type="ECO:0000256" key="11">
    <source>
        <dbReference type="ARBA" id="ARBA00022786"/>
    </source>
</evidence>
<evidence type="ECO:0000256" key="18">
    <source>
        <dbReference type="ARBA" id="ARBA00082369"/>
    </source>
</evidence>
<keyword evidence="14 20" id="KW-0234">DNA repair</keyword>
<dbReference type="SMART" id="SM00184">
    <property type="entry name" value="RING"/>
    <property type="match status" value="1"/>
</dbReference>
<evidence type="ECO:0000256" key="8">
    <source>
        <dbReference type="ARBA" id="ARBA00022723"/>
    </source>
</evidence>
<dbReference type="GO" id="GO:0097505">
    <property type="term" value="C:Rad6-Rad18 complex"/>
    <property type="evidence" value="ECO:0007669"/>
    <property type="project" value="TreeGrafter"/>
</dbReference>
<keyword evidence="8" id="KW-0479">Metal-binding</keyword>
<dbReference type="InterPro" id="IPR003034">
    <property type="entry name" value="SAP_dom"/>
</dbReference>
<dbReference type="PROSITE" id="PS50089">
    <property type="entry name" value="ZF_RING_2"/>
    <property type="match status" value="1"/>
</dbReference>
<dbReference type="GO" id="GO:0008270">
    <property type="term" value="F:zinc ion binding"/>
    <property type="evidence" value="ECO:0007669"/>
    <property type="project" value="UniProtKB-KW"/>
</dbReference>
<dbReference type="GO" id="GO:0006281">
    <property type="term" value="P:DNA repair"/>
    <property type="evidence" value="ECO:0007669"/>
    <property type="project" value="UniProtKB-KW"/>
</dbReference>
<evidence type="ECO:0000256" key="21">
    <source>
        <dbReference type="SAM" id="MobiDB-lite"/>
    </source>
</evidence>
<dbReference type="FunFam" id="3.30.40.10:FF:000172">
    <property type="entry name" value="E3 ubiquitin-protein ligase RAD18"/>
    <property type="match status" value="1"/>
</dbReference>
<dbReference type="Gene3D" id="3.30.160.60">
    <property type="entry name" value="Classic Zinc Finger"/>
    <property type="match status" value="1"/>
</dbReference>
<dbReference type="Pfam" id="PF02037">
    <property type="entry name" value="SAP"/>
    <property type="match status" value="1"/>
</dbReference>
<keyword evidence="11" id="KW-0833">Ubl conjugation pathway</keyword>
<dbReference type="InterPro" id="IPR006642">
    <property type="entry name" value="Rad18_UBZ4"/>
</dbReference>
<name>A0A9W7Y2H9_9FUNG</name>
<dbReference type="SUPFAM" id="SSF57850">
    <property type="entry name" value="RING/U-box"/>
    <property type="match status" value="1"/>
</dbReference>
<evidence type="ECO:0000256" key="12">
    <source>
        <dbReference type="ARBA" id="ARBA00022833"/>
    </source>
</evidence>
<dbReference type="AlphaFoldDB" id="A0A9W7Y2H9"/>
<organism evidence="25 26">
    <name type="scientific">Coemansia erecta</name>
    <dbReference type="NCBI Taxonomy" id="147472"/>
    <lineage>
        <taxon>Eukaryota</taxon>
        <taxon>Fungi</taxon>
        <taxon>Fungi incertae sedis</taxon>
        <taxon>Zoopagomycota</taxon>
        <taxon>Kickxellomycotina</taxon>
        <taxon>Kickxellomycetes</taxon>
        <taxon>Kickxellales</taxon>
        <taxon>Kickxellaceae</taxon>
        <taxon>Coemansia</taxon>
    </lineage>
</organism>
<keyword evidence="13" id="KW-0238">DNA-binding</keyword>
<dbReference type="Pfam" id="PF13923">
    <property type="entry name" value="zf-C3HC4_2"/>
    <property type="match status" value="1"/>
</dbReference>